<sequence>MAEFDPGRFKDRITILQPGRAQQGKYGTHAVAWTEMVTVWGEVRDMLPSRAERIAEGLEISRRPCRVRIRHRGDVRTDMRLRFLGRTLRIVAIAEVGRREVLEIAAEELSTEGQDS</sequence>
<name>Q2GAM3_NOVAD</name>
<evidence type="ECO:0000313" key="2">
    <source>
        <dbReference type="Proteomes" id="UP000009134"/>
    </source>
</evidence>
<protein>
    <submittedName>
        <fullName evidence="1">Phage head-tail adaptor, putative</fullName>
    </submittedName>
</protein>
<dbReference type="Proteomes" id="UP000009134">
    <property type="component" value="Chromosome"/>
</dbReference>
<dbReference type="InterPro" id="IPR008767">
    <property type="entry name" value="Phage_SPP1_head-tail_adaptor"/>
</dbReference>
<proteinExistence type="predicted"/>
<dbReference type="eggNOG" id="ENOG50314FJ">
    <property type="taxonomic scope" value="Bacteria"/>
</dbReference>
<dbReference type="Gene3D" id="2.40.10.270">
    <property type="entry name" value="Bacteriophage SPP1 head-tail adaptor protein"/>
    <property type="match status" value="1"/>
</dbReference>
<dbReference type="EMBL" id="CP000248">
    <property type="protein sequence ID" value="ABD25100.1"/>
    <property type="molecule type" value="Genomic_DNA"/>
</dbReference>
<dbReference type="NCBIfam" id="TIGR01563">
    <property type="entry name" value="gp16_SPP1"/>
    <property type="match status" value="1"/>
</dbReference>
<gene>
    <name evidence="1" type="ordered locus">Saro_0653</name>
</gene>
<dbReference type="AlphaFoldDB" id="Q2GAM3"/>
<dbReference type="STRING" id="279238.Saro_0653"/>
<reference evidence="2" key="1">
    <citation type="submission" date="2006-01" db="EMBL/GenBank/DDBJ databases">
        <title>Complete sequence of Novosphingobium aromaticivorans DSM 12444.</title>
        <authorList>
            <consortium name="US DOE Joint Genome Institute"/>
            <person name="Copeland A."/>
            <person name="Lucas S."/>
            <person name="Lapidus A."/>
            <person name="Barry K."/>
            <person name="Detter J.C."/>
            <person name="Glavina T."/>
            <person name="Hammon N."/>
            <person name="Israni S."/>
            <person name="Pitluck S."/>
            <person name="Chain P."/>
            <person name="Malfatti S."/>
            <person name="Shin M."/>
            <person name="Vergez L."/>
            <person name="Schmutz J."/>
            <person name="Larimer F."/>
            <person name="Land M."/>
            <person name="Kyrpides N."/>
            <person name="Ivanova N."/>
            <person name="Fredrickson J."/>
            <person name="Balkwill D."/>
            <person name="Romine M.F."/>
            <person name="Richardson P."/>
        </authorList>
    </citation>
    <scope>NUCLEOTIDE SEQUENCE [LARGE SCALE GENOMIC DNA]</scope>
    <source>
        <strain evidence="2">ATCC 700278 / DSM 12444 / CCUG 56034 / CIP 105152 / NBRC 16084 / F199</strain>
    </source>
</reference>
<dbReference type="KEGG" id="nar:Saro_0653"/>
<dbReference type="Pfam" id="PF05521">
    <property type="entry name" value="Phage_HCP"/>
    <property type="match status" value="1"/>
</dbReference>
<keyword evidence="2" id="KW-1185">Reference proteome</keyword>
<dbReference type="RefSeq" id="WP_011444314.1">
    <property type="nucleotide sequence ID" value="NC_007794.1"/>
</dbReference>
<dbReference type="HOGENOM" id="CLU_2094323_0_0_5"/>
<dbReference type="InterPro" id="IPR038666">
    <property type="entry name" value="SSP1_head-tail_sf"/>
</dbReference>
<evidence type="ECO:0000313" key="1">
    <source>
        <dbReference type="EMBL" id="ABD25100.1"/>
    </source>
</evidence>
<dbReference type="DNASU" id="3918078"/>
<accession>Q2GAM3</accession>
<organism evidence="1 2">
    <name type="scientific">Novosphingobium aromaticivorans (strain ATCC 700278 / DSM 12444 / CCUG 56034 / CIP 105152 / NBRC 16084 / F199)</name>
    <dbReference type="NCBI Taxonomy" id="279238"/>
    <lineage>
        <taxon>Bacteria</taxon>
        <taxon>Pseudomonadati</taxon>
        <taxon>Pseudomonadota</taxon>
        <taxon>Alphaproteobacteria</taxon>
        <taxon>Sphingomonadales</taxon>
        <taxon>Sphingomonadaceae</taxon>
        <taxon>Novosphingobium</taxon>
    </lineage>
</organism>
<dbReference type="SMR" id="Q2GAM3"/>